<accession>A0A2H0N5M7</accession>
<reference evidence="1 2" key="1">
    <citation type="submission" date="2017-09" db="EMBL/GenBank/DDBJ databases">
        <title>Depth-based differentiation of microbial function through sediment-hosted aquifers and enrichment of novel symbionts in the deep terrestrial subsurface.</title>
        <authorList>
            <person name="Probst A.J."/>
            <person name="Ladd B."/>
            <person name="Jarett J.K."/>
            <person name="Geller-Mcgrath D.E."/>
            <person name="Sieber C.M."/>
            <person name="Emerson J.B."/>
            <person name="Anantharaman K."/>
            <person name="Thomas B.C."/>
            <person name="Malmstrom R."/>
            <person name="Stieglmeier M."/>
            <person name="Klingl A."/>
            <person name="Woyke T."/>
            <person name="Ryan C.M."/>
            <person name="Banfield J.F."/>
        </authorList>
    </citation>
    <scope>NUCLEOTIDE SEQUENCE [LARGE SCALE GENOMIC DNA]</scope>
    <source>
        <strain evidence="1">CG11_big_fil_rev_8_21_14_0_20_39_34</strain>
    </source>
</reference>
<evidence type="ECO:0000313" key="1">
    <source>
        <dbReference type="EMBL" id="PIR04188.1"/>
    </source>
</evidence>
<dbReference type="AlphaFoldDB" id="A0A2H0N5M7"/>
<evidence type="ECO:0000313" key="2">
    <source>
        <dbReference type="Proteomes" id="UP000229600"/>
    </source>
</evidence>
<name>A0A2H0N5M7_9BACT</name>
<dbReference type="PANTHER" id="PTHR32432">
    <property type="entry name" value="CELL DIVISION PROTEIN FTSA-RELATED"/>
    <property type="match status" value="1"/>
</dbReference>
<dbReference type="InterPro" id="IPR005883">
    <property type="entry name" value="PilM"/>
</dbReference>
<dbReference type="Pfam" id="PF11104">
    <property type="entry name" value="PilM_2"/>
    <property type="match status" value="1"/>
</dbReference>
<dbReference type="CDD" id="cd24049">
    <property type="entry name" value="ASKHA_NBD_PilM"/>
    <property type="match status" value="1"/>
</dbReference>
<dbReference type="Gene3D" id="3.30.420.40">
    <property type="match status" value="3"/>
</dbReference>
<organism evidence="1 2">
    <name type="scientific">Candidatus Magasanikbacteria bacterium CG11_big_fil_rev_8_21_14_0_20_39_34</name>
    <dbReference type="NCBI Taxonomy" id="1974653"/>
    <lineage>
        <taxon>Bacteria</taxon>
        <taxon>Candidatus Magasanikiibacteriota</taxon>
    </lineage>
</organism>
<evidence type="ECO:0008006" key="3">
    <source>
        <dbReference type="Google" id="ProtNLM"/>
    </source>
</evidence>
<comment type="caution">
    <text evidence="1">The sequence shown here is derived from an EMBL/GenBank/DDBJ whole genome shotgun (WGS) entry which is preliminary data.</text>
</comment>
<sequence>MFGKNKSDSFLGVDIGAGGIKLVELKKTKGRPQLWTYGLADADLDVHLHGVHHDELAEEPMPEIHQIAPRMRPEMEKEEPKKQKSTKFAHFEDDARVEKYGAILKQLLKEAKVTSSYATASLPVSYIFHALVTLPKVDEKELNHHIRAKIKKMLPNEIDDMQIVFQKVPDIDGRDPKFFKYLVTAAPKQLVAFYTAIFEKAGLQLQELETEAFALARALVGLDKSTSMIVDIGAERTNFFIVDQGLPMTHRSIQMGGQSIDTILAAHLGVDQKLAQQIKLDISDQEKMNVPDSLFHPVIDPIIKEIEYSFNLFLKQNGNEEKKPEKIILTGGSAVFPLFKDFIEQRFPMRVFVGDPWARVVYQQGLKSVLDTIGPRMGVTIGLAMRNIV</sequence>
<dbReference type="Gene3D" id="3.30.1490.300">
    <property type="match status" value="1"/>
</dbReference>
<proteinExistence type="predicted"/>
<dbReference type="SUPFAM" id="SSF53067">
    <property type="entry name" value="Actin-like ATPase domain"/>
    <property type="match status" value="2"/>
</dbReference>
<dbReference type="EMBL" id="PCWN01000007">
    <property type="protein sequence ID" value="PIR04188.1"/>
    <property type="molecule type" value="Genomic_DNA"/>
</dbReference>
<dbReference type="InterPro" id="IPR043129">
    <property type="entry name" value="ATPase_NBD"/>
</dbReference>
<gene>
    <name evidence="1" type="ORF">COV59_03320</name>
</gene>
<protein>
    <recommendedName>
        <fullName evidence="3">SHS2 domain-containing protein</fullName>
    </recommendedName>
</protein>
<dbReference type="InterPro" id="IPR050696">
    <property type="entry name" value="FtsA/MreB"/>
</dbReference>
<dbReference type="Proteomes" id="UP000229600">
    <property type="component" value="Unassembled WGS sequence"/>
</dbReference>
<dbReference type="PANTHER" id="PTHR32432:SF3">
    <property type="entry name" value="ETHANOLAMINE UTILIZATION PROTEIN EUTJ"/>
    <property type="match status" value="1"/>
</dbReference>
<dbReference type="PIRSF" id="PIRSF019169">
    <property type="entry name" value="PilM"/>
    <property type="match status" value="1"/>
</dbReference>